<protein>
    <submittedName>
        <fullName evidence="4">Uncharacterized protein</fullName>
    </submittedName>
</protein>
<sequence length="548" mass="62116">MNEIPVTSIDRDTQVIVIRGPKNHISIGPIFKDFRYLEVLRVTDSLVPAIGQHTFWGVLNLKVLDLSRNNITSIREDNFRGQDNLLELDLSSNKIVRVPSASFRYLTDLRSLNLADNFLEELVPRQFLNLASLKWIDLSGNPLVDLKPEVFRDVQELKVLRCRRCQLKQINPMFYSLLRQLTELDLGDNHFKYLDKEEFTYLKRLNTLRLDGNQLSVLVDYLFEGQRSLQHLDVSRNRIVKISSMAFENLNNLTHLDLSYNKLLGLDIDIATRLTSLKVLNISGHLQLDLVESKFAFQLLESLTTLSVADMGYLPASLFKSLPHLRELNISGNHLNDISLEMLLPVTKLERLDVSRNQIKGIDMRIVNLIVKLEDVNLAYNPITCDRCHMGALIDRAHTLKWSKLPSCFLPESHRGTEISDIDGAGLDFCMSLDDEEDEDTNAASTSRNILSQGSLNILALIAGLVFIIVAVLIVGIVVCYSRHRARYYTHEDKRDLGATEKSIDPPATITSNEINFKFPIDDHVCITDELCLPPPPPPPTKQVPTLG</sequence>
<dbReference type="SUPFAM" id="SSF52058">
    <property type="entry name" value="L domain-like"/>
    <property type="match status" value="2"/>
</dbReference>
<dbReference type="InterPro" id="IPR032675">
    <property type="entry name" value="LRR_dom_sf"/>
</dbReference>
<organism evidence="4 5">
    <name type="scientific">Phlebotomus papatasi</name>
    <name type="common">Sandfly</name>
    <dbReference type="NCBI Taxonomy" id="29031"/>
    <lineage>
        <taxon>Eukaryota</taxon>
        <taxon>Metazoa</taxon>
        <taxon>Ecdysozoa</taxon>
        <taxon>Arthropoda</taxon>
        <taxon>Hexapoda</taxon>
        <taxon>Insecta</taxon>
        <taxon>Pterygota</taxon>
        <taxon>Neoptera</taxon>
        <taxon>Endopterygota</taxon>
        <taxon>Diptera</taxon>
        <taxon>Nematocera</taxon>
        <taxon>Psychodoidea</taxon>
        <taxon>Psychodidae</taxon>
        <taxon>Phlebotomus</taxon>
        <taxon>Phlebotomus</taxon>
    </lineage>
</organism>
<dbReference type="PANTHER" id="PTHR24373">
    <property type="entry name" value="SLIT RELATED LEUCINE-RICH REPEAT NEURONAL PROTEIN"/>
    <property type="match status" value="1"/>
</dbReference>
<dbReference type="PROSITE" id="PS51450">
    <property type="entry name" value="LRR"/>
    <property type="match status" value="5"/>
</dbReference>
<dbReference type="InterPro" id="IPR001611">
    <property type="entry name" value="Leu-rich_rpt"/>
</dbReference>
<accession>A0A1B0EYS2</accession>
<dbReference type="Pfam" id="PF00560">
    <property type="entry name" value="LRR_1"/>
    <property type="match status" value="1"/>
</dbReference>
<keyword evidence="2" id="KW-0732">Signal</keyword>
<keyword evidence="3" id="KW-0677">Repeat</keyword>
<evidence type="ECO:0000313" key="5">
    <source>
        <dbReference type="Proteomes" id="UP000092462"/>
    </source>
</evidence>
<keyword evidence="5" id="KW-1185">Reference proteome</keyword>
<dbReference type="InterPro" id="IPR003591">
    <property type="entry name" value="Leu-rich_rpt_typical-subtyp"/>
</dbReference>
<dbReference type="EnsemblMetazoa" id="PPAI006272-RA">
    <property type="protein sequence ID" value="PPAI006272-PA"/>
    <property type="gene ID" value="PPAI006272"/>
</dbReference>
<dbReference type="AlphaFoldDB" id="A0A1B0EYS2"/>
<dbReference type="EMBL" id="AJVK01005577">
    <property type="status" value="NOT_ANNOTATED_CDS"/>
    <property type="molecule type" value="Genomic_DNA"/>
</dbReference>
<dbReference type="VEuPathDB" id="VectorBase:PPAI006272"/>
<keyword evidence="1" id="KW-0433">Leucine-rich repeat</keyword>
<evidence type="ECO:0000256" key="3">
    <source>
        <dbReference type="ARBA" id="ARBA00022737"/>
    </source>
</evidence>
<dbReference type="Pfam" id="PF13855">
    <property type="entry name" value="LRR_8"/>
    <property type="match status" value="3"/>
</dbReference>
<dbReference type="PANTHER" id="PTHR24373:SF275">
    <property type="entry name" value="TIR DOMAIN-CONTAINING PROTEIN"/>
    <property type="match status" value="1"/>
</dbReference>
<evidence type="ECO:0000256" key="1">
    <source>
        <dbReference type="ARBA" id="ARBA00022614"/>
    </source>
</evidence>
<dbReference type="SMART" id="SM00369">
    <property type="entry name" value="LRR_TYP"/>
    <property type="match status" value="10"/>
</dbReference>
<evidence type="ECO:0000313" key="4">
    <source>
        <dbReference type="EnsemblMetazoa" id="PPAI006272-PA"/>
    </source>
</evidence>
<reference evidence="4" key="1">
    <citation type="submission" date="2022-08" db="UniProtKB">
        <authorList>
            <consortium name="EnsemblMetazoa"/>
        </authorList>
    </citation>
    <scope>IDENTIFICATION</scope>
    <source>
        <strain evidence="4">Israel</strain>
    </source>
</reference>
<evidence type="ECO:0000256" key="2">
    <source>
        <dbReference type="ARBA" id="ARBA00022729"/>
    </source>
</evidence>
<dbReference type="GO" id="GO:0005615">
    <property type="term" value="C:extracellular space"/>
    <property type="evidence" value="ECO:0007669"/>
    <property type="project" value="TreeGrafter"/>
</dbReference>
<dbReference type="FunFam" id="3.80.10.10:FF:001164">
    <property type="entry name" value="GH01279p"/>
    <property type="match status" value="1"/>
</dbReference>
<dbReference type="InterPro" id="IPR050328">
    <property type="entry name" value="Dev_Immune_Receptor"/>
</dbReference>
<dbReference type="EMBL" id="AJVK01005576">
    <property type="status" value="NOT_ANNOTATED_CDS"/>
    <property type="molecule type" value="Genomic_DNA"/>
</dbReference>
<name>A0A1B0EYS2_PHLPP</name>
<dbReference type="VEuPathDB" id="VectorBase:PPAPM1_000422"/>
<dbReference type="SMART" id="SM00365">
    <property type="entry name" value="LRR_SD22"/>
    <property type="match status" value="6"/>
</dbReference>
<dbReference type="GO" id="GO:0031012">
    <property type="term" value="C:extracellular matrix"/>
    <property type="evidence" value="ECO:0007669"/>
    <property type="project" value="TreeGrafter"/>
</dbReference>
<dbReference type="Gene3D" id="3.80.10.10">
    <property type="entry name" value="Ribonuclease Inhibitor"/>
    <property type="match status" value="3"/>
</dbReference>
<dbReference type="PRINTS" id="PR00019">
    <property type="entry name" value="LEURICHRPT"/>
</dbReference>
<proteinExistence type="predicted"/>
<dbReference type="Proteomes" id="UP000092462">
    <property type="component" value="Unassembled WGS sequence"/>
</dbReference>